<dbReference type="EMBL" id="DS989886">
    <property type="protein sequence ID" value="EDX70611.1"/>
    <property type="molecule type" value="Genomic_DNA"/>
</dbReference>
<dbReference type="Proteomes" id="UP000003835">
    <property type="component" value="Unassembled WGS sequence"/>
</dbReference>
<protein>
    <submittedName>
        <fullName evidence="1">Uncharacterized protein</fullName>
    </submittedName>
</protein>
<proteinExistence type="predicted"/>
<gene>
    <name evidence="1" type="ORF">MC7420_5986</name>
</gene>
<name>B4W5C4_9CYAN</name>
<accession>B4W5C4</accession>
<dbReference type="HOGENOM" id="CLU_2154059_0_0_3"/>
<dbReference type="STRING" id="118168.MC7420_5986"/>
<dbReference type="RefSeq" id="WP_006106595.1">
    <property type="nucleotide sequence ID" value="NZ_DS989886.1"/>
</dbReference>
<organism evidence="1 2">
    <name type="scientific">Coleofasciculus chthonoplastes PCC 7420</name>
    <dbReference type="NCBI Taxonomy" id="118168"/>
    <lineage>
        <taxon>Bacteria</taxon>
        <taxon>Bacillati</taxon>
        <taxon>Cyanobacteriota</taxon>
        <taxon>Cyanophyceae</taxon>
        <taxon>Coleofasciculales</taxon>
        <taxon>Coleofasciculaceae</taxon>
        <taxon>Coleofasciculus</taxon>
    </lineage>
</organism>
<evidence type="ECO:0000313" key="2">
    <source>
        <dbReference type="Proteomes" id="UP000003835"/>
    </source>
</evidence>
<dbReference type="AlphaFoldDB" id="B4W5C4"/>
<evidence type="ECO:0000313" key="1">
    <source>
        <dbReference type="EMBL" id="EDX70611.1"/>
    </source>
</evidence>
<keyword evidence="2" id="KW-1185">Reference proteome</keyword>
<sequence length="111" mass="12204">MIKRAFTYSQVGKKGVRVASGVAENPSEFVRIRQGEITQRWQDFLARLAAQDDFGIGLAEVGKREVTATDLAALTALTGYEYAIVILTDNRRVLINMGSYKGGELPPNTKI</sequence>
<reference evidence="1" key="1">
    <citation type="submission" date="2008-07" db="EMBL/GenBank/DDBJ databases">
        <authorList>
            <person name="Tandeau de Marsac N."/>
            <person name="Ferriera S."/>
            <person name="Johnson J."/>
            <person name="Kravitz S."/>
            <person name="Beeson K."/>
            <person name="Sutton G."/>
            <person name="Rogers Y.-H."/>
            <person name="Friedman R."/>
            <person name="Frazier M."/>
            <person name="Venter J.C."/>
        </authorList>
    </citation>
    <scope>NUCLEOTIDE SEQUENCE [LARGE SCALE GENOMIC DNA]</scope>
    <source>
        <strain evidence="1">PCC 7420</strain>
    </source>
</reference>